<proteinExistence type="predicted"/>
<evidence type="ECO:0000313" key="2">
    <source>
        <dbReference type="Proteomes" id="UP001186974"/>
    </source>
</evidence>
<dbReference type="EMBL" id="JAWDJW010001228">
    <property type="protein sequence ID" value="KAK3079308.1"/>
    <property type="molecule type" value="Genomic_DNA"/>
</dbReference>
<gene>
    <name evidence="1" type="ORF">LTS18_005181</name>
</gene>
<protein>
    <submittedName>
        <fullName evidence="1">Uncharacterized protein</fullName>
    </submittedName>
</protein>
<feature type="non-terminal residue" evidence="1">
    <location>
        <position position="655"/>
    </location>
</feature>
<keyword evidence="2" id="KW-1185">Reference proteome</keyword>
<sequence>MAHSATITSLTGELVSSVTGLTSSNRAFRQVRDGAVRSFRLQQYGRVNQFEVRDSLGGLIEKFEVLEREDLADVLKPRLEELGKTGGKWTPEILSLFLLLSDRPVEKTPENVLDLLRSKEPDAGLTWDDIIRDDPLNEKGIWDDINYAIPDSDDDVSLQGVTEEQGSTRTTSPEDPQSPEAYTVPLRPDVLHEIEEAQFWKPALEASSNNGNVPGTSPISDLQAIREIIFMLNGLPTSLFRIGEQDGRITYNNRYVSRTLNPSTMSSIMDSVASLGSQLQAVRIWTTRRQSVPLLQTFHAAVMARLRRFVRKLAPIEQSLLAPTELVVVSLVNVYETVKDAARPLLCLSPLLLPAYNNPFEYLEKLFESVCIAQATGMDHDFSILANVFFECIQNYLKPLRAWMDNGTLISNDEVFFVTVADQSCESSSLWHDRYMLRRKQNGSLFAPNFLHAAGLRILNTGKSVVFLKELGQERSLNVKITAVEPRLDYDSVCSAFDHTMMPPFTELFDTAFDDWIASKHSNAVSSLKTQMLQRCGLWTNLDALEHLYFSREGTIFQTFTDNVFEKLDARKRFWTDRFVMTELAQETFVSTKSVDVARLSVRTVVVKVPERSIKALNRIVIDYCLPWPIANIIRKETVTTYRRIFTVISQVYRA</sequence>
<evidence type="ECO:0000313" key="1">
    <source>
        <dbReference type="EMBL" id="KAK3079308.1"/>
    </source>
</evidence>
<name>A0ACC3DRF1_9PEZI</name>
<organism evidence="1 2">
    <name type="scientific">Coniosporium uncinatum</name>
    <dbReference type="NCBI Taxonomy" id="93489"/>
    <lineage>
        <taxon>Eukaryota</taxon>
        <taxon>Fungi</taxon>
        <taxon>Dikarya</taxon>
        <taxon>Ascomycota</taxon>
        <taxon>Pezizomycotina</taxon>
        <taxon>Dothideomycetes</taxon>
        <taxon>Dothideomycetes incertae sedis</taxon>
        <taxon>Coniosporium</taxon>
    </lineage>
</organism>
<comment type="caution">
    <text evidence="1">The sequence shown here is derived from an EMBL/GenBank/DDBJ whole genome shotgun (WGS) entry which is preliminary data.</text>
</comment>
<accession>A0ACC3DRF1</accession>
<dbReference type="Proteomes" id="UP001186974">
    <property type="component" value="Unassembled WGS sequence"/>
</dbReference>
<reference evidence="1" key="1">
    <citation type="submission" date="2024-09" db="EMBL/GenBank/DDBJ databases">
        <title>Black Yeasts Isolated from many extreme environments.</title>
        <authorList>
            <person name="Coleine C."/>
            <person name="Stajich J.E."/>
            <person name="Selbmann L."/>
        </authorList>
    </citation>
    <scope>NUCLEOTIDE SEQUENCE</scope>
    <source>
        <strain evidence="1">CCFEE 5737</strain>
    </source>
</reference>